<evidence type="ECO:0000313" key="5">
    <source>
        <dbReference type="Proteomes" id="UP001286589"/>
    </source>
</evidence>
<evidence type="ECO:0000256" key="2">
    <source>
        <dbReference type="ARBA" id="ARBA00022737"/>
    </source>
</evidence>
<dbReference type="CDD" id="cd01449">
    <property type="entry name" value="TST_Repeat_2"/>
    <property type="match status" value="1"/>
</dbReference>
<feature type="domain" description="Rhodanese" evidence="3">
    <location>
        <begin position="325"/>
        <end position="400"/>
    </location>
</feature>
<dbReference type="PANTHER" id="PTHR11364:SF27">
    <property type="entry name" value="SULFURTRANSFERASE"/>
    <property type="match status" value="1"/>
</dbReference>
<sequence>MAKNITLCQFRQHNGVVIDTRDSALYNGWPDALHGTSGHLAGARNLAACWLDEMTDAQFASWSALRPVSAETRIALYGAPQDNDAIEAWLHQKGLHAPWRISDAFSSSLALERLPGFHHIVPASWLNALITHRQVSEKPVGKWRVIEAGWDERDTFRHGHIPGADYLDTQELENEPLWNVVSSEALRDVLFAHGVCYDTTVILYSRNPLAAARVAHILLYAGVQDVRVLDGGWRAWHHAGFPVASGEALSITPARDFGAPIPAQPQLMLSLPQTRALLNRKDASVVSVRSWAEYSGATSGYAYIDVSGDIPGARWGHGGRDKDGIEDFLNPDATLRCANDITAMWDAWNITADQQIVFYCGTGWRASMAFICARAMGWTNIGVYDGGWYEWSLQHKKDNHA</sequence>
<reference evidence="4 5" key="1">
    <citation type="submission" date="2023-10" db="EMBL/GenBank/DDBJ databases">
        <title>Phytobacter spp. The emergence of a new genus of hospital-origin enterobacteria encoding carbapenemases in Argentina.</title>
        <authorList>
            <person name="Vay C."/>
            <person name="Almuzara M."/>
            <person name="Traglia G.M."/>
            <person name="Campos J."/>
        </authorList>
    </citation>
    <scope>NUCLEOTIDE SEQUENCE [LARGE SCALE GENOMIC DNA]</scope>
    <source>
        <strain evidence="4 5">CVMA36</strain>
    </source>
</reference>
<dbReference type="InterPro" id="IPR045078">
    <property type="entry name" value="TST/MPST-like"/>
</dbReference>
<dbReference type="GO" id="GO:0004792">
    <property type="term" value="F:thiosulfate-cyanide sulfurtransferase activity"/>
    <property type="evidence" value="ECO:0007669"/>
    <property type="project" value="InterPro"/>
</dbReference>
<accession>A0AB35RLT3</accession>
<dbReference type="InterPro" id="IPR036873">
    <property type="entry name" value="Rhodanese-like_dom_sf"/>
</dbReference>
<dbReference type="InterPro" id="IPR001307">
    <property type="entry name" value="Thiosulphate_STrfase_CS"/>
</dbReference>
<keyword evidence="5" id="KW-1185">Reference proteome</keyword>
<gene>
    <name evidence="4" type="ORF">R0H02_11510</name>
</gene>
<dbReference type="PROSITE" id="PS50206">
    <property type="entry name" value="RHODANESE_3"/>
    <property type="match status" value="2"/>
</dbReference>
<evidence type="ECO:0000259" key="3">
    <source>
        <dbReference type="PROSITE" id="PS50206"/>
    </source>
</evidence>
<feature type="domain" description="Rhodanese" evidence="3">
    <location>
        <begin position="148"/>
        <end position="245"/>
    </location>
</feature>
<dbReference type="RefSeq" id="WP_229221682.1">
    <property type="nucleotide sequence ID" value="NZ_JAWJAC010000006.1"/>
</dbReference>
<name>A0AB35RLT3_9ENTR</name>
<dbReference type="CDD" id="cd01448">
    <property type="entry name" value="TST_Repeat_1"/>
    <property type="match status" value="1"/>
</dbReference>
<organism evidence="4 5">
    <name type="scientific">Phytobacter ursingii</name>
    <dbReference type="NCBI Taxonomy" id="1972431"/>
    <lineage>
        <taxon>Bacteria</taxon>
        <taxon>Pseudomonadati</taxon>
        <taxon>Pseudomonadota</taxon>
        <taxon>Gammaproteobacteria</taxon>
        <taxon>Enterobacterales</taxon>
        <taxon>Enterobacteriaceae</taxon>
        <taxon>Phytobacter</taxon>
    </lineage>
</organism>
<dbReference type="Pfam" id="PF00581">
    <property type="entry name" value="Rhodanese"/>
    <property type="match status" value="2"/>
</dbReference>
<keyword evidence="2" id="KW-0677">Repeat</keyword>
<dbReference type="PANTHER" id="PTHR11364">
    <property type="entry name" value="THIOSULFATE SULFERTANSFERASE"/>
    <property type="match status" value="1"/>
</dbReference>
<dbReference type="Gene3D" id="3.40.250.10">
    <property type="entry name" value="Rhodanese-like domain"/>
    <property type="match status" value="3"/>
</dbReference>
<protein>
    <submittedName>
        <fullName evidence="4">Rhodanese-like domain-containing protein</fullName>
    </submittedName>
</protein>
<dbReference type="EMBL" id="JAWJAC010000006">
    <property type="protein sequence ID" value="MDV2863089.1"/>
    <property type="molecule type" value="Genomic_DNA"/>
</dbReference>
<evidence type="ECO:0000256" key="1">
    <source>
        <dbReference type="ARBA" id="ARBA00022679"/>
    </source>
</evidence>
<dbReference type="Proteomes" id="UP001286589">
    <property type="component" value="Unassembled WGS sequence"/>
</dbReference>
<dbReference type="PROSITE" id="PS00380">
    <property type="entry name" value="RHODANESE_1"/>
    <property type="match status" value="1"/>
</dbReference>
<comment type="caution">
    <text evidence="4">The sequence shown here is derived from an EMBL/GenBank/DDBJ whole genome shotgun (WGS) entry which is preliminary data.</text>
</comment>
<dbReference type="SMART" id="SM00450">
    <property type="entry name" value="RHOD"/>
    <property type="match status" value="2"/>
</dbReference>
<keyword evidence="1" id="KW-0808">Transferase</keyword>
<dbReference type="SUPFAM" id="SSF52821">
    <property type="entry name" value="Rhodanese/Cell cycle control phosphatase"/>
    <property type="match status" value="3"/>
</dbReference>
<proteinExistence type="predicted"/>
<dbReference type="AlphaFoldDB" id="A0AB35RLT3"/>
<dbReference type="InterPro" id="IPR001763">
    <property type="entry name" value="Rhodanese-like_dom"/>
</dbReference>
<evidence type="ECO:0000313" key="4">
    <source>
        <dbReference type="EMBL" id="MDV2863089.1"/>
    </source>
</evidence>